<feature type="chain" id="PRO_5003919971" evidence="2">
    <location>
        <begin position="23"/>
        <end position="184"/>
    </location>
</feature>
<protein>
    <submittedName>
        <fullName evidence="3">Uncharacterized protein</fullName>
    </submittedName>
</protein>
<organism evidence="3 4">
    <name type="scientific">Bathycoccus prasinos</name>
    <dbReference type="NCBI Taxonomy" id="41875"/>
    <lineage>
        <taxon>Eukaryota</taxon>
        <taxon>Viridiplantae</taxon>
        <taxon>Chlorophyta</taxon>
        <taxon>Mamiellophyceae</taxon>
        <taxon>Mamiellales</taxon>
        <taxon>Bathycoccaceae</taxon>
        <taxon>Bathycoccus</taxon>
    </lineage>
</organism>
<evidence type="ECO:0000256" key="2">
    <source>
        <dbReference type="SAM" id="SignalP"/>
    </source>
</evidence>
<evidence type="ECO:0000256" key="1">
    <source>
        <dbReference type="SAM" id="Phobius"/>
    </source>
</evidence>
<name>K8F7K0_9CHLO</name>
<evidence type="ECO:0000313" key="4">
    <source>
        <dbReference type="Proteomes" id="UP000198341"/>
    </source>
</evidence>
<dbReference type="EMBL" id="FO082260">
    <property type="protein sequence ID" value="CCO20805.1"/>
    <property type="molecule type" value="Genomic_DNA"/>
</dbReference>
<reference evidence="3 4" key="1">
    <citation type="submission" date="2011-10" db="EMBL/GenBank/DDBJ databases">
        <authorList>
            <person name="Genoscope - CEA"/>
        </authorList>
    </citation>
    <scope>NUCLEOTIDE SEQUENCE [LARGE SCALE GENOMIC DNA]</scope>
    <source>
        <strain evidence="3 4">RCC 1105</strain>
    </source>
</reference>
<feature type="signal peptide" evidence="2">
    <location>
        <begin position="1"/>
        <end position="22"/>
    </location>
</feature>
<accession>K8F7K0</accession>
<keyword evidence="1" id="KW-0812">Transmembrane</keyword>
<keyword evidence="1" id="KW-1133">Transmembrane helix</keyword>
<keyword evidence="1" id="KW-0472">Membrane</keyword>
<dbReference type="KEGG" id="bpg:Bathy19g00350"/>
<dbReference type="AlphaFoldDB" id="K8F7K0"/>
<sequence>MLLKTFIVRILVFLALTSESYGNLENQVRLALLKFAVSKTECEKPWPRGELTDGVKNMLRHVSSKDKENWQPEPEYLKKVSDYWCASGNFKNSLLFAGNPKERHTVDSPVENSIDTSDDNSIDFPNELTESYIDDSTSRSTPFSKTSLVSFLLGSVFGSLLAHYFFLLKTTSVPTTKGLRRPEL</sequence>
<keyword evidence="4" id="KW-1185">Reference proteome</keyword>
<keyword evidence="2" id="KW-0732">Signal</keyword>
<proteinExistence type="predicted"/>
<feature type="transmembrane region" description="Helical" evidence="1">
    <location>
        <begin position="148"/>
        <end position="167"/>
    </location>
</feature>
<gene>
    <name evidence="3" type="ordered locus">Bathy19g00350</name>
</gene>
<dbReference type="Proteomes" id="UP000198341">
    <property type="component" value="Chromosome 19"/>
</dbReference>
<dbReference type="GeneID" id="19010669"/>
<dbReference type="RefSeq" id="XP_007508086.1">
    <property type="nucleotide sequence ID" value="XM_007508024.1"/>
</dbReference>
<evidence type="ECO:0000313" key="3">
    <source>
        <dbReference type="EMBL" id="CCO20805.1"/>
    </source>
</evidence>